<dbReference type="Proteomes" id="UP000192247">
    <property type="component" value="Unassembled WGS sequence"/>
</dbReference>
<dbReference type="EMBL" id="MNPL01004837">
    <property type="protein sequence ID" value="OQR76424.1"/>
    <property type="molecule type" value="Genomic_DNA"/>
</dbReference>
<organism evidence="1 2">
    <name type="scientific">Tropilaelaps mercedesae</name>
    <dbReference type="NCBI Taxonomy" id="418985"/>
    <lineage>
        <taxon>Eukaryota</taxon>
        <taxon>Metazoa</taxon>
        <taxon>Ecdysozoa</taxon>
        <taxon>Arthropoda</taxon>
        <taxon>Chelicerata</taxon>
        <taxon>Arachnida</taxon>
        <taxon>Acari</taxon>
        <taxon>Parasitiformes</taxon>
        <taxon>Mesostigmata</taxon>
        <taxon>Gamasina</taxon>
        <taxon>Dermanyssoidea</taxon>
        <taxon>Laelapidae</taxon>
        <taxon>Tropilaelaps</taxon>
    </lineage>
</organism>
<sequence length="105" mass="11331">MSSNHKLGTRARAYCAQAPLFRIFWDFLQQVVAHFTSSPADGSLSHFFSLVDSSGLALGLAEAQPPGKRKGVSGRLQFRPTLLISLSLFVAVTSEIAEADHGGER</sequence>
<comment type="caution">
    <text evidence="1">The sequence shown here is derived from an EMBL/GenBank/DDBJ whole genome shotgun (WGS) entry which is preliminary data.</text>
</comment>
<name>A0A1V9XSE2_9ACAR</name>
<dbReference type="InParanoid" id="A0A1V9XSE2"/>
<evidence type="ECO:0000313" key="1">
    <source>
        <dbReference type="EMBL" id="OQR76424.1"/>
    </source>
</evidence>
<keyword evidence="2" id="KW-1185">Reference proteome</keyword>
<protein>
    <submittedName>
        <fullName evidence="1">Uncharacterized protein</fullName>
    </submittedName>
</protein>
<accession>A0A1V9XSE2</accession>
<evidence type="ECO:0000313" key="2">
    <source>
        <dbReference type="Proteomes" id="UP000192247"/>
    </source>
</evidence>
<proteinExistence type="predicted"/>
<reference evidence="1 2" key="1">
    <citation type="journal article" date="2017" name="Gigascience">
        <title>Draft genome of the honey bee ectoparasitic mite, Tropilaelaps mercedesae, is shaped by the parasitic life history.</title>
        <authorList>
            <person name="Dong X."/>
            <person name="Armstrong S.D."/>
            <person name="Xia D."/>
            <person name="Makepeace B.L."/>
            <person name="Darby A.C."/>
            <person name="Kadowaki T."/>
        </authorList>
    </citation>
    <scope>NUCLEOTIDE SEQUENCE [LARGE SCALE GENOMIC DNA]</scope>
    <source>
        <strain evidence="1">Wuxi-XJTLU</strain>
    </source>
</reference>
<dbReference type="AlphaFoldDB" id="A0A1V9XSE2"/>
<gene>
    <name evidence="1" type="ORF">BIW11_03078</name>
</gene>